<dbReference type="InterPro" id="IPR036237">
    <property type="entry name" value="Xyl_isomerase-like_sf"/>
</dbReference>
<sequence>MLATISQVCSLNSPFAKDLEDYAAGHCGSVEIWLTKFETWLEQHSLDEFRRLRNKLELQTPVASFQGGLLASQGERRQEAWQLLDRRLQLCQQAEIGTIVVACDVPRQGFDQQMLERVLVSLQDLGQRCGNHGVRAAIEFQSSAAFGNNVKTLAMLLADLNLPSLGICLDAFHYHTSSSKPADLTSLTSENLFHVQLCDIADLPRELASDSQRILPGEGDIDLVPLLDRLRAIHYTGCVSLEVLNPQLWLIPPLQMGEIGITCLRRLLGQASM</sequence>
<keyword evidence="3" id="KW-1185">Reference proteome</keyword>
<dbReference type="KEGG" id="aagg:ETAA8_24790"/>
<dbReference type="EMBL" id="CP036274">
    <property type="protein sequence ID" value="QDU27392.1"/>
    <property type="molecule type" value="Genomic_DNA"/>
</dbReference>
<dbReference type="GO" id="GO:0016853">
    <property type="term" value="F:isomerase activity"/>
    <property type="evidence" value="ECO:0007669"/>
    <property type="project" value="UniProtKB-KW"/>
</dbReference>
<reference evidence="2 3" key="1">
    <citation type="submission" date="2019-02" db="EMBL/GenBank/DDBJ databases">
        <title>Deep-cultivation of Planctomycetes and their phenomic and genomic characterization uncovers novel biology.</title>
        <authorList>
            <person name="Wiegand S."/>
            <person name="Jogler M."/>
            <person name="Boedeker C."/>
            <person name="Pinto D."/>
            <person name="Vollmers J."/>
            <person name="Rivas-Marin E."/>
            <person name="Kohn T."/>
            <person name="Peeters S.H."/>
            <person name="Heuer A."/>
            <person name="Rast P."/>
            <person name="Oberbeckmann S."/>
            <person name="Bunk B."/>
            <person name="Jeske O."/>
            <person name="Meyerdierks A."/>
            <person name="Storesund J.E."/>
            <person name="Kallscheuer N."/>
            <person name="Luecker S."/>
            <person name="Lage O.M."/>
            <person name="Pohl T."/>
            <person name="Merkel B.J."/>
            <person name="Hornburger P."/>
            <person name="Mueller R.-W."/>
            <person name="Bruemmer F."/>
            <person name="Labrenz M."/>
            <person name="Spormann A.M."/>
            <person name="Op den Camp H."/>
            <person name="Overmann J."/>
            <person name="Amann R."/>
            <person name="Jetten M.S.M."/>
            <person name="Mascher T."/>
            <person name="Medema M.H."/>
            <person name="Devos D.P."/>
            <person name="Kaster A.-K."/>
            <person name="Ovreas L."/>
            <person name="Rohde M."/>
            <person name="Galperin M.Y."/>
            <person name="Jogler C."/>
        </authorList>
    </citation>
    <scope>NUCLEOTIDE SEQUENCE [LARGE SCALE GENOMIC DNA]</scope>
    <source>
        <strain evidence="2 3">ETA_A8</strain>
    </source>
</reference>
<dbReference type="InterPro" id="IPR050312">
    <property type="entry name" value="IolE/XylAMocC-like"/>
</dbReference>
<evidence type="ECO:0000259" key="1">
    <source>
        <dbReference type="Pfam" id="PF01261"/>
    </source>
</evidence>
<dbReference type="EC" id="5.3.99.-" evidence="2"/>
<proteinExistence type="predicted"/>
<dbReference type="Pfam" id="PF01261">
    <property type="entry name" value="AP_endonuc_2"/>
    <property type="match status" value="1"/>
</dbReference>
<gene>
    <name evidence="2" type="primary">iolI_1</name>
    <name evidence="2" type="ORF">ETAA8_24790</name>
</gene>
<name>A0A517YB84_9BACT</name>
<organism evidence="2 3">
    <name type="scientific">Anatilimnocola aggregata</name>
    <dbReference type="NCBI Taxonomy" id="2528021"/>
    <lineage>
        <taxon>Bacteria</taxon>
        <taxon>Pseudomonadati</taxon>
        <taxon>Planctomycetota</taxon>
        <taxon>Planctomycetia</taxon>
        <taxon>Pirellulales</taxon>
        <taxon>Pirellulaceae</taxon>
        <taxon>Anatilimnocola</taxon>
    </lineage>
</organism>
<dbReference type="RefSeq" id="WP_145088235.1">
    <property type="nucleotide sequence ID" value="NZ_CP036274.1"/>
</dbReference>
<feature type="domain" description="Xylose isomerase-like TIM barrel" evidence="1">
    <location>
        <begin position="29"/>
        <end position="260"/>
    </location>
</feature>
<dbReference type="InterPro" id="IPR013022">
    <property type="entry name" value="Xyl_isomerase-like_TIM-brl"/>
</dbReference>
<protein>
    <submittedName>
        <fullName evidence="2">Inosose isomerase</fullName>
        <ecNumber evidence="2">5.3.99.-</ecNumber>
    </submittedName>
</protein>
<dbReference type="OrthoDB" id="9782626at2"/>
<evidence type="ECO:0000313" key="3">
    <source>
        <dbReference type="Proteomes" id="UP000315017"/>
    </source>
</evidence>
<dbReference type="AlphaFoldDB" id="A0A517YB84"/>
<dbReference type="Proteomes" id="UP000315017">
    <property type="component" value="Chromosome"/>
</dbReference>
<keyword evidence="2" id="KW-0413">Isomerase</keyword>
<dbReference type="PANTHER" id="PTHR12110">
    <property type="entry name" value="HYDROXYPYRUVATE ISOMERASE"/>
    <property type="match status" value="1"/>
</dbReference>
<accession>A0A517YB84</accession>
<dbReference type="SUPFAM" id="SSF51658">
    <property type="entry name" value="Xylose isomerase-like"/>
    <property type="match status" value="1"/>
</dbReference>
<dbReference type="Gene3D" id="3.20.20.150">
    <property type="entry name" value="Divalent-metal-dependent TIM barrel enzymes"/>
    <property type="match status" value="1"/>
</dbReference>
<dbReference type="PANTHER" id="PTHR12110:SF21">
    <property type="entry name" value="XYLOSE ISOMERASE-LIKE TIM BARREL DOMAIN-CONTAINING PROTEIN"/>
    <property type="match status" value="1"/>
</dbReference>
<evidence type="ECO:0000313" key="2">
    <source>
        <dbReference type="EMBL" id="QDU27392.1"/>
    </source>
</evidence>